<sequence>MWLLICLHLPACIAFVTCYSQFYATIFQNPFCCCGRYCVFWKGPVATSFLSTFSCSLIFNPVATNRECHSCRP</sequence>
<evidence type="ECO:0000313" key="2">
    <source>
        <dbReference type="EMBL" id="MOY35404.1"/>
    </source>
</evidence>
<name>A0A4D5REU2_IXOSC</name>
<proteinExistence type="predicted"/>
<keyword evidence="1" id="KW-0732">Signal</keyword>
<feature type="signal peptide" evidence="1">
    <location>
        <begin position="1"/>
        <end position="18"/>
    </location>
</feature>
<feature type="chain" id="PRO_5020034196" description="Secreted protein" evidence="1">
    <location>
        <begin position="19"/>
        <end position="73"/>
    </location>
</feature>
<protein>
    <recommendedName>
        <fullName evidence="3">Secreted protein</fullName>
    </recommendedName>
</protein>
<dbReference type="AlphaFoldDB" id="A0A4D5REU2"/>
<accession>A0A4D5REU2</accession>
<organism evidence="2">
    <name type="scientific">Ixodes scapularis</name>
    <name type="common">Black-legged tick</name>
    <name type="synonym">Deer tick</name>
    <dbReference type="NCBI Taxonomy" id="6945"/>
    <lineage>
        <taxon>Eukaryota</taxon>
        <taxon>Metazoa</taxon>
        <taxon>Ecdysozoa</taxon>
        <taxon>Arthropoda</taxon>
        <taxon>Chelicerata</taxon>
        <taxon>Arachnida</taxon>
        <taxon>Acari</taxon>
        <taxon>Parasitiformes</taxon>
        <taxon>Ixodida</taxon>
        <taxon>Ixodoidea</taxon>
        <taxon>Ixodidae</taxon>
        <taxon>Ixodinae</taxon>
        <taxon>Ixodes</taxon>
    </lineage>
</organism>
<evidence type="ECO:0000256" key="1">
    <source>
        <dbReference type="SAM" id="SignalP"/>
    </source>
</evidence>
<reference evidence="2" key="1">
    <citation type="submission" date="2019-04" db="EMBL/GenBank/DDBJ databases">
        <title>An insight into the mialome of Ixodes scapularis.</title>
        <authorList>
            <person name="Ribeiro J.M."/>
            <person name="Mather T.N."/>
            <person name="Karim S."/>
        </authorList>
    </citation>
    <scope>NUCLEOTIDE SEQUENCE</scope>
</reference>
<dbReference type="EMBL" id="GHJT01001433">
    <property type="protein sequence ID" value="MOY35404.1"/>
    <property type="molecule type" value="Transcribed_RNA"/>
</dbReference>
<evidence type="ECO:0008006" key="3">
    <source>
        <dbReference type="Google" id="ProtNLM"/>
    </source>
</evidence>